<feature type="domain" description="Response regulatory" evidence="3">
    <location>
        <begin position="2"/>
        <end position="117"/>
    </location>
</feature>
<accession>A0ABY4KH54</accession>
<dbReference type="PANTHER" id="PTHR37299:SF1">
    <property type="entry name" value="STAGE 0 SPORULATION PROTEIN A HOMOLOG"/>
    <property type="match status" value="1"/>
</dbReference>
<dbReference type="InterPro" id="IPR007492">
    <property type="entry name" value="LytTR_DNA-bd_dom"/>
</dbReference>
<dbReference type="Gene3D" id="2.40.50.1020">
    <property type="entry name" value="LytTr DNA-binding domain"/>
    <property type="match status" value="1"/>
</dbReference>
<name>A0ABY4KH54_9FLAO</name>
<dbReference type="InterPro" id="IPR001789">
    <property type="entry name" value="Sig_transdc_resp-reg_receiver"/>
</dbReference>
<feature type="modified residue" description="4-aspartylphosphate" evidence="1">
    <location>
        <position position="54"/>
    </location>
</feature>
<protein>
    <submittedName>
        <fullName evidence="5">Response regulator</fullName>
    </submittedName>
</protein>
<evidence type="ECO:0000256" key="2">
    <source>
        <dbReference type="SAM" id="Coils"/>
    </source>
</evidence>
<dbReference type="SMART" id="SM00448">
    <property type="entry name" value="REC"/>
    <property type="match status" value="1"/>
</dbReference>
<organism evidence="5 6">
    <name type="scientific">Flavobacterium azooxidireducens</name>
    <dbReference type="NCBI Taxonomy" id="1871076"/>
    <lineage>
        <taxon>Bacteria</taxon>
        <taxon>Pseudomonadati</taxon>
        <taxon>Bacteroidota</taxon>
        <taxon>Flavobacteriia</taxon>
        <taxon>Flavobacteriales</taxon>
        <taxon>Flavobacteriaceae</taxon>
        <taxon>Flavobacterium</taxon>
    </lineage>
</organism>
<dbReference type="EMBL" id="CP096205">
    <property type="protein sequence ID" value="UPQ80150.1"/>
    <property type="molecule type" value="Genomic_DNA"/>
</dbReference>
<dbReference type="SUPFAM" id="SSF52172">
    <property type="entry name" value="CheY-like"/>
    <property type="match status" value="1"/>
</dbReference>
<proteinExistence type="predicted"/>
<evidence type="ECO:0000259" key="3">
    <source>
        <dbReference type="PROSITE" id="PS50110"/>
    </source>
</evidence>
<feature type="coiled-coil region" evidence="2">
    <location>
        <begin position="117"/>
        <end position="144"/>
    </location>
</feature>
<dbReference type="Pfam" id="PF04397">
    <property type="entry name" value="LytTR"/>
    <property type="match status" value="1"/>
</dbReference>
<dbReference type="InterPro" id="IPR011006">
    <property type="entry name" value="CheY-like_superfamily"/>
</dbReference>
<dbReference type="PANTHER" id="PTHR37299">
    <property type="entry name" value="TRANSCRIPTIONAL REGULATOR-RELATED"/>
    <property type="match status" value="1"/>
</dbReference>
<evidence type="ECO:0000313" key="5">
    <source>
        <dbReference type="EMBL" id="UPQ80150.1"/>
    </source>
</evidence>
<dbReference type="SMART" id="SM00850">
    <property type="entry name" value="LytTR"/>
    <property type="match status" value="1"/>
</dbReference>
<evidence type="ECO:0000259" key="4">
    <source>
        <dbReference type="PROSITE" id="PS50930"/>
    </source>
</evidence>
<dbReference type="Proteomes" id="UP000830583">
    <property type="component" value="Chromosome"/>
</dbReference>
<dbReference type="Pfam" id="PF00072">
    <property type="entry name" value="Response_reg"/>
    <property type="match status" value="1"/>
</dbReference>
<gene>
    <name evidence="5" type="ORF">M0M57_04780</name>
</gene>
<feature type="domain" description="HTH LytTR-type" evidence="4">
    <location>
        <begin position="139"/>
        <end position="242"/>
    </location>
</feature>
<keyword evidence="2" id="KW-0175">Coiled coil</keyword>
<keyword evidence="1" id="KW-0597">Phosphoprotein</keyword>
<evidence type="ECO:0000313" key="6">
    <source>
        <dbReference type="Proteomes" id="UP000830583"/>
    </source>
</evidence>
<dbReference type="Gene3D" id="3.40.50.2300">
    <property type="match status" value="1"/>
</dbReference>
<reference evidence="5" key="1">
    <citation type="submission" date="2022-04" db="EMBL/GenBank/DDBJ databases">
        <title>Consumption of N2O by Flavobacterium azooxidireducens sp. nov. isolated from Decomposing Leaf Litter of Phragmites australis (Cav.).</title>
        <authorList>
            <person name="Behrendt U."/>
            <person name="Spanner T."/>
            <person name="Augustin J."/>
            <person name="Horn M.A."/>
            <person name="Kolb S."/>
            <person name="Ulrich A."/>
        </authorList>
    </citation>
    <scope>NUCLEOTIDE SEQUENCE</scope>
    <source>
        <strain evidence="5">IGB 4-14</strain>
    </source>
</reference>
<dbReference type="RefSeq" id="WP_248435873.1">
    <property type="nucleotide sequence ID" value="NZ_CP096205.1"/>
</dbReference>
<dbReference type="PROSITE" id="PS50930">
    <property type="entry name" value="HTH_LYTTR"/>
    <property type="match status" value="1"/>
</dbReference>
<dbReference type="InterPro" id="IPR046947">
    <property type="entry name" value="LytR-like"/>
</dbReference>
<dbReference type="PROSITE" id="PS50110">
    <property type="entry name" value="RESPONSE_REGULATORY"/>
    <property type="match status" value="1"/>
</dbReference>
<keyword evidence="6" id="KW-1185">Reference proteome</keyword>
<evidence type="ECO:0000256" key="1">
    <source>
        <dbReference type="PROSITE-ProRule" id="PRU00169"/>
    </source>
</evidence>
<sequence>MNVIIVDDEKNARLALRGILEENFPEVIILDECVDVPGAVKSIHKHQPDLVFLDISMPGYSGLELFKFLDESELIFKVVFVTAYSEYAINAFELSAADYILKPVRLEALQRALNKVKGNKTNNIKVLKENLEETQHKKVALQTGDGLTFLLLENILYLKADGSYTHFITTDNKKITVTKKIADFERLEQMGSFLRIHRSHLINYNRIQKIMKQDGGTVVMDNGDLLSISTDKKQQLLDLFERNKL</sequence>